<protein>
    <submittedName>
        <fullName evidence="2">Uncharacterized protein</fullName>
    </submittedName>
</protein>
<comment type="caution">
    <text evidence="2">The sequence shown here is derived from an EMBL/GenBank/DDBJ whole genome shotgun (WGS) entry which is preliminary data.</text>
</comment>
<keyword evidence="1" id="KW-0812">Transmembrane</keyword>
<proteinExistence type="predicted"/>
<dbReference type="EMBL" id="JALJOV010000733">
    <property type="protein sequence ID" value="KAK9861588.1"/>
    <property type="molecule type" value="Genomic_DNA"/>
</dbReference>
<dbReference type="AlphaFoldDB" id="A0AAW1SXZ4"/>
<organism evidence="2 3">
    <name type="scientific">Apatococcus fuscideae</name>
    <dbReference type="NCBI Taxonomy" id="2026836"/>
    <lineage>
        <taxon>Eukaryota</taxon>
        <taxon>Viridiplantae</taxon>
        <taxon>Chlorophyta</taxon>
        <taxon>core chlorophytes</taxon>
        <taxon>Trebouxiophyceae</taxon>
        <taxon>Chlorellales</taxon>
        <taxon>Chlorellaceae</taxon>
        <taxon>Apatococcus</taxon>
    </lineage>
</organism>
<keyword evidence="1" id="KW-1133">Transmembrane helix</keyword>
<name>A0AAW1SXZ4_9CHLO</name>
<reference evidence="2 3" key="1">
    <citation type="journal article" date="2024" name="Nat. Commun.">
        <title>Phylogenomics reveals the evolutionary origins of lichenization in chlorophyte algae.</title>
        <authorList>
            <person name="Puginier C."/>
            <person name="Libourel C."/>
            <person name="Otte J."/>
            <person name="Skaloud P."/>
            <person name="Haon M."/>
            <person name="Grisel S."/>
            <person name="Petersen M."/>
            <person name="Berrin J.G."/>
            <person name="Delaux P.M."/>
            <person name="Dal Grande F."/>
            <person name="Keller J."/>
        </authorList>
    </citation>
    <scope>NUCLEOTIDE SEQUENCE [LARGE SCALE GENOMIC DNA]</scope>
    <source>
        <strain evidence="2 3">SAG 2523</strain>
    </source>
</reference>
<evidence type="ECO:0000256" key="1">
    <source>
        <dbReference type="SAM" id="Phobius"/>
    </source>
</evidence>
<keyword evidence="3" id="KW-1185">Reference proteome</keyword>
<dbReference type="Proteomes" id="UP001485043">
    <property type="component" value="Unassembled WGS sequence"/>
</dbReference>
<gene>
    <name evidence="2" type="ORF">WJX84_000125</name>
</gene>
<accession>A0AAW1SXZ4</accession>
<evidence type="ECO:0000313" key="3">
    <source>
        <dbReference type="Proteomes" id="UP001485043"/>
    </source>
</evidence>
<sequence length="97" mass="10471">MQLTNTLHPPGAGLALSVAMLSPVQTRGVLPDGSFAPWQRVPNAWDLHRTLDAGLGARMVEGLQLTTGAFIGTCVILLVAVSVRWCQPGGRRYPSYW</sequence>
<keyword evidence="1" id="KW-0472">Membrane</keyword>
<evidence type="ECO:0000313" key="2">
    <source>
        <dbReference type="EMBL" id="KAK9861588.1"/>
    </source>
</evidence>
<feature type="transmembrane region" description="Helical" evidence="1">
    <location>
        <begin position="65"/>
        <end position="86"/>
    </location>
</feature>